<keyword evidence="1" id="KW-0175">Coiled coil</keyword>
<evidence type="ECO:0000256" key="2">
    <source>
        <dbReference type="SAM" id="MobiDB-lite"/>
    </source>
</evidence>
<dbReference type="AlphaFoldDB" id="A0A1G5LBD1"/>
<dbReference type="InterPro" id="IPR009293">
    <property type="entry name" value="UPF0478"/>
</dbReference>
<dbReference type="STRING" id="582692.SAMN05720606_12340"/>
<reference evidence="4" key="1">
    <citation type="submission" date="2016-10" db="EMBL/GenBank/DDBJ databases">
        <authorList>
            <person name="Varghese N."/>
            <person name="Submissions S."/>
        </authorList>
    </citation>
    <scope>NUCLEOTIDE SEQUENCE [LARGE SCALE GENOMIC DNA]</scope>
    <source>
        <strain evidence="4">BL9</strain>
    </source>
</reference>
<dbReference type="Pfam" id="PF06103">
    <property type="entry name" value="DUF948"/>
    <property type="match status" value="1"/>
</dbReference>
<proteinExistence type="predicted"/>
<gene>
    <name evidence="3" type="ORF">SAMN05720606_12340</name>
</gene>
<sequence length="169" mass="18898">MIYQLSVALIAVAFAVLVFFLIRTLKSAQSSLDNVSQTLQEVQKTIDELSYEVKQTVRHANDITADVQHKMKKIDPVMESVENLGEVLSEVTAAAKQVSTTLMTRFQNRPSKAEAGKTSESNQVTAPPATPAERTVQSYEATYQDKTKGGKNWMNYIDLAANVWQRMRK</sequence>
<dbReference type="Gene3D" id="1.10.287.950">
    <property type="entry name" value="Methyl-accepting chemotaxis protein"/>
    <property type="match status" value="1"/>
</dbReference>
<feature type="region of interest" description="Disordered" evidence="2">
    <location>
        <begin position="107"/>
        <end position="135"/>
    </location>
</feature>
<feature type="coiled-coil region" evidence="1">
    <location>
        <begin position="25"/>
        <end position="52"/>
    </location>
</feature>
<evidence type="ECO:0000313" key="3">
    <source>
        <dbReference type="EMBL" id="SCZ10205.1"/>
    </source>
</evidence>
<organism evidence="3 4">
    <name type="scientific">Paenibacillus polysaccharolyticus</name>
    <dbReference type="NCBI Taxonomy" id="582692"/>
    <lineage>
        <taxon>Bacteria</taxon>
        <taxon>Bacillati</taxon>
        <taxon>Bacillota</taxon>
        <taxon>Bacilli</taxon>
        <taxon>Bacillales</taxon>
        <taxon>Paenibacillaceae</taxon>
        <taxon>Paenibacillus</taxon>
    </lineage>
</organism>
<dbReference type="PANTHER" id="PTHR40070">
    <property type="entry name" value="UPF0478 PROTEIN YTXG"/>
    <property type="match status" value="1"/>
</dbReference>
<keyword evidence="4" id="KW-1185">Reference proteome</keyword>
<dbReference type="Proteomes" id="UP000198538">
    <property type="component" value="Unassembled WGS sequence"/>
</dbReference>
<evidence type="ECO:0000313" key="4">
    <source>
        <dbReference type="Proteomes" id="UP000198538"/>
    </source>
</evidence>
<evidence type="ECO:0000256" key="1">
    <source>
        <dbReference type="SAM" id="Coils"/>
    </source>
</evidence>
<dbReference type="PANTHER" id="PTHR40070:SF1">
    <property type="entry name" value="UPF0478 PROTEIN YTXG"/>
    <property type="match status" value="1"/>
</dbReference>
<dbReference type="EMBL" id="FMVM01000023">
    <property type="protein sequence ID" value="SCZ10205.1"/>
    <property type="molecule type" value="Genomic_DNA"/>
</dbReference>
<accession>A0A1G5LBD1</accession>
<dbReference type="SUPFAM" id="SSF58104">
    <property type="entry name" value="Methyl-accepting chemotaxis protein (MCP) signaling domain"/>
    <property type="match status" value="1"/>
</dbReference>
<protein>
    <submittedName>
        <fullName evidence="3">Uncharacterized protein YoxC, contains an MCP-like domain</fullName>
    </submittedName>
</protein>
<dbReference type="RefSeq" id="WP_090924477.1">
    <property type="nucleotide sequence ID" value="NZ_FMVM01000023.1"/>
</dbReference>
<name>A0A1G5LBD1_9BACL</name>